<organism evidence="2 3">
    <name type="scientific">Caballeronia humi</name>
    <dbReference type="NCBI Taxonomy" id="326474"/>
    <lineage>
        <taxon>Bacteria</taxon>
        <taxon>Pseudomonadati</taxon>
        <taxon>Pseudomonadota</taxon>
        <taxon>Betaproteobacteria</taxon>
        <taxon>Burkholderiales</taxon>
        <taxon>Burkholderiaceae</taxon>
        <taxon>Caballeronia</taxon>
    </lineage>
</organism>
<name>A0A158IGX5_9BURK</name>
<evidence type="ECO:0000313" key="3">
    <source>
        <dbReference type="Proteomes" id="UP000054977"/>
    </source>
</evidence>
<dbReference type="SUPFAM" id="SSF53067">
    <property type="entry name" value="Actin-like ATPase domain"/>
    <property type="match status" value="1"/>
</dbReference>
<dbReference type="InterPro" id="IPR000600">
    <property type="entry name" value="ROK"/>
</dbReference>
<comment type="similarity">
    <text evidence="1">Belongs to the ROK (NagC/XylR) family.</text>
</comment>
<dbReference type="Gene3D" id="3.30.420.40">
    <property type="match status" value="2"/>
</dbReference>
<dbReference type="STRING" id="326474.AWB65_04798"/>
<dbReference type="EMBL" id="FCNW02000033">
    <property type="protein sequence ID" value="SAL55794.1"/>
    <property type="molecule type" value="Genomic_DNA"/>
</dbReference>
<dbReference type="InterPro" id="IPR043129">
    <property type="entry name" value="ATPase_NBD"/>
</dbReference>
<dbReference type="InterPro" id="IPR036390">
    <property type="entry name" value="WH_DNA-bd_sf"/>
</dbReference>
<dbReference type="Proteomes" id="UP000054977">
    <property type="component" value="Unassembled WGS sequence"/>
</dbReference>
<reference evidence="2" key="1">
    <citation type="submission" date="2016-01" db="EMBL/GenBank/DDBJ databases">
        <authorList>
            <person name="Peeters C."/>
        </authorList>
    </citation>
    <scope>NUCLEOTIDE SEQUENCE [LARGE SCALE GENOMIC DNA]</scope>
    <source>
        <strain evidence="2">LMG 22934</strain>
    </source>
</reference>
<sequence>MRSPHIGQGSNSANVRRYNERLLLQALRRTEPASKADLARHANLTSTAVGSIITSLGKAGLIEFTGRRLDGQRGQPASLIKLDPRGAFGIGVRLDRTSMETVLVNFTGSVLARAAYDMVLPHPTEVLEILQRDIQALLEHLSPSERERLAGVGLAQPFNLGSWLRELSLPADTFRAWDEMDFPSELGRAIGLPVFNENDGNSAAIAELFYGCGRHCDDFIYLFLGSAIGAGIAVDGDCLRGVSGNAGDIGVMPVAPSRLPSAPQPDKQWDILISRASLNALARHLRYTGESIESRADIEACIARKLPAVDEWIDDCIDALAPALRAMLCVLDVPVVVLDADVDAGLLDTLIERLRATMAANAPESRGVPVMARGSFGRDAGAIGAATLPMFFNFSPRAGILKGAGAHPNEVNYVQS</sequence>
<dbReference type="PANTHER" id="PTHR18964">
    <property type="entry name" value="ROK (REPRESSOR, ORF, KINASE) FAMILY"/>
    <property type="match status" value="1"/>
</dbReference>
<protein>
    <submittedName>
        <fullName evidence="2">Transcriptional regulator</fullName>
    </submittedName>
</protein>
<dbReference type="SUPFAM" id="SSF46785">
    <property type="entry name" value="Winged helix' DNA-binding domain"/>
    <property type="match status" value="1"/>
</dbReference>
<gene>
    <name evidence="2" type="ORF">AWB65_04798</name>
</gene>
<dbReference type="AlphaFoldDB" id="A0A158IGX5"/>
<dbReference type="Pfam" id="PF00480">
    <property type="entry name" value="ROK"/>
    <property type="match status" value="1"/>
</dbReference>
<dbReference type="Gene3D" id="1.10.10.10">
    <property type="entry name" value="Winged helix-like DNA-binding domain superfamily/Winged helix DNA-binding domain"/>
    <property type="match status" value="1"/>
</dbReference>
<evidence type="ECO:0000313" key="2">
    <source>
        <dbReference type="EMBL" id="SAL55794.1"/>
    </source>
</evidence>
<proteinExistence type="inferred from homology"/>
<comment type="caution">
    <text evidence="2">The sequence shown here is derived from an EMBL/GenBank/DDBJ whole genome shotgun (WGS) entry which is preliminary data.</text>
</comment>
<dbReference type="OrthoDB" id="8595273at2"/>
<accession>A0A158IGX5</accession>
<evidence type="ECO:0000256" key="1">
    <source>
        <dbReference type="ARBA" id="ARBA00006479"/>
    </source>
</evidence>
<dbReference type="PANTHER" id="PTHR18964:SF149">
    <property type="entry name" value="BIFUNCTIONAL UDP-N-ACETYLGLUCOSAMINE 2-EPIMERASE_N-ACETYLMANNOSAMINE KINASE"/>
    <property type="match status" value="1"/>
</dbReference>
<dbReference type="RefSeq" id="WP_087669513.1">
    <property type="nucleotide sequence ID" value="NZ_FCNW02000033.1"/>
</dbReference>
<dbReference type="InterPro" id="IPR036388">
    <property type="entry name" value="WH-like_DNA-bd_sf"/>
</dbReference>
<keyword evidence="3" id="KW-1185">Reference proteome</keyword>